<keyword evidence="5 8" id="KW-0472">Membrane</keyword>
<dbReference type="GO" id="GO:0046933">
    <property type="term" value="F:proton-transporting ATP synthase activity, rotational mechanism"/>
    <property type="evidence" value="ECO:0007669"/>
    <property type="project" value="UniProtKB-UniRule"/>
</dbReference>
<evidence type="ECO:0000256" key="1">
    <source>
        <dbReference type="ARBA" id="ARBA00004370"/>
    </source>
</evidence>
<evidence type="ECO:0000256" key="5">
    <source>
        <dbReference type="ARBA" id="ARBA00023136"/>
    </source>
</evidence>
<evidence type="ECO:0000256" key="6">
    <source>
        <dbReference type="ARBA" id="ARBA00023196"/>
    </source>
</evidence>
<proteinExistence type="inferred from homology"/>
<dbReference type="InterPro" id="IPR020781">
    <property type="entry name" value="ATPase_OSCP/d_CS"/>
</dbReference>
<evidence type="ECO:0000256" key="4">
    <source>
        <dbReference type="ARBA" id="ARBA00023065"/>
    </source>
</evidence>
<dbReference type="Proteomes" id="UP001200537">
    <property type="component" value="Unassembled WGS sequence"/>
</dbReference>
<dbReference type="GO" id="GO:0045259">
    <property type="term" value="C:proton-transporting ATP synthase complex"/>
    <property type="evidence" value="ECO:0007669"/>
    <property type="project" value="UniProtKB-KW"/>
</dbReference>
<name>A0AAJ1BAK5_9ACTO</name>
<evidence type="ECO:0000256" key="8">
    <source>
        <dbReference type="HAMAP-Rule" id="MF_01416"/>
    </source>
</evidence>
<dbReference type="GO" id="GO:0005886">
    <property type="term" value="C:plasma membrane"/>
    <property type="evidence" value="ECO:0007669"/>
    <property type="project" value="UniProtKB-SubCell"/>
</dbReference>
<comment type="similarity">
    <text evidence="8">Belongs to the ATPase delta chain family.</text>
</comment>
<evidence type="ECO:0000256" key="2">
    <source>
        <dbReference type="ARBA" id="ARBA00022448"/>
    </source>
</evidence>
<dbReference type="HAMAP" id="MF_01416">
    <property type="entry name" value="ATP_synth_delta_bact"/>
    <property type="match status" value="1"/>
</dbReference>
<comment type="subcellular location">
    <subcellularLocation>
        <location evidence="8">Cell membrane</location>
        <topology evidence="8">Peripheral membrane protein</topology>
    </subcellularLocation>
    <subcellularLocation>
        <location evidence="1">Membrane</location>
    </subcellularLocation>
</comment>
<keyword evidence="8" id="KW-1003">Cell membrane</keyword>
<dbReference type="Pfam" id="PF00213">
    <property type="entry name" value="OSCP"/>
    <property type="match status" value="1"/>
</dbReference>
<evidence type="ECO:0000256" key="3">
    <source>
        <dbReference type="ARBA" id="ARBA00022781"/>
    </source>
</evidence>
<keyword evidence="3 8" id="KW-0375">Hydrogen ion transport</keyword>
<dbReference type="EMBL" id="JAKNHJ010000003">
    <property type="protein sequence ID" value="MCG4617340.1"/>
    <property type="molecule type" value="Genomic_DNA"/>
</dbReference>
<dbReference type="PROSITE" id="PS00389">
    <property type="entry name" value="ATPASE_DELTA"/>
    <property type="match status" value="1"/>
</dbReference>
<evidence type="ECO:0000256" key="7">
    <source>
        <dbReference type="ARBA" id="ARBA00023310"/>
    </source>
</evidence>
<comment type="function">
    <text evidence="8">F(1)F(0) ATP synthase produces ATP from ADP in the presence of a proton or sodium gradient. F-type ATPases consist of two structural domains, F(1) containing the extramembraneous catalytic core and F(0) containing the membrane proton channel, linked together by a central stalk and a peripheral stalk. During catalysis, ATP synthesis in the catalytic domain of F(1) is coupled via a rotary mechanism of the central stalk subunits to proton translocation.</text>
</comment>
<reference evidence="9" key="1">
    <citation type="submission" date="2022-01" db="EMBL/GenBank/DDBJ databases">
        <title>Collection of gut derived symbiotic bacterial strains cultured from healthy donors.</title>
        <authorList>
            <person name="Lin H."/>
            <person name="Kohout C."/>
            <person name="Waligurski E."/>
            <person name="Pamer E.G."/>
        </authorList>
    </citation>
    <scope>NUCLEOTIDE SEQUENCE</scope>
    <source>
        <strain evidence="9">DFI.7.46</strain>
    </source>
</reference>
<gene>
    <name evidence="8" type="primary">atpH</name>
    <name evidence="9" type="ORF">L0M99_02345</name>
</gene>
<evidence type="ECO:0000313" key="10">
    <source>
        <dbReference type="Proteomes" id="UP001200537"/>
    </source>
</evidence>
<keyword evidence="2 8" id="KW-0813">Transport</keyword>
<dbReference type="AlphaFoldDB" id="A0AAJ1BAK5"/>
<dbReference type="InterPro" id="IPR000711">
    <property type="entry name" value="ATPase_OSCP/dsu"/>
</dbReference>
<evidence type="ECO:0000313" key="9">
    <source>
        <dbReference type="EMBL" id="MCG4617340.1"/>
    </source>
</evidence>
<accession>A0AAJ1BAK5</accession>
<keyword evidence="4 8" id="KW-0406">Ion transport</keyword>
<keyword evidence="6 8" id="KW-0139">CF(1)</keyword>
<comment type="caution">
    <text evidence="9">The sequence shown here is derived from an EMBL/GenBank/DDBJ whole genome shotgun (WGS) entry which is preliminary data.</text>
</comment>
<organism evidence="9 10">
    <name type="scientific">Varibaculum cambriense</name>
    <dbReference type="NCBI Taxonomy" id="184870"/>
    <lineage>
        <taxon>Bacteria</taxon>
        <taxon>Bacillati</taxon>
        <taxon>Actinomycetota</taxon>
        <taxon>Actinomycetes</taxon>
        <taxon>Actinomycetales</taxon>
        <taxon>Actinomycetaceae</taxon>
        <taxon>Varibaculum</taxon>
    </lineage>
</organism>
<keyword evidence="7 8" id="KW-0066">ATP synthesis</keyword>
<protein>
    <recommendedName>
        <fullName evidence="8">ATP synthase subunit delta</fullName>
    </recommendedName>
    <alternativeName>
        <fullName evidence="8">ATP synthase F(1) sector subunit delta</fullName>
    </alternativeName>
    <alternativeName>
        <fullName evidence="8">F-type ATPase subunit delta</fullName>
        <shortName evidence="8">F-ATPase subunit delta</shortName>
    </alternativeName>
</protein>
<dbReference type="RefSeq" id="WP_238127596.1">
    <property type="nucleotide sequence ID" value="NZ_JAKNHJ010000003.1"/>
</dbReference>
<dbReference type="PANTHER" id="PTHR11910">
    <property type="entry name" value="ATP SYNTHASE DELTA CHAIN"/>
    <property type="match status" value="1"/>
</dbReference>
<comment type="function">
    <text evidence="8">This protein is part of the stalk that links CF(0) to CF(1). It either transmits conformational changes from CF(0) to CF(1) or is implicated in proton conduction.</text>
</comment>
<sequence length="276" mass="30083">MRASSRQALEQGKAVLARQTGMTAQTCYDWADDLFVLSDLVQGSSRIALALTDPARNLEDRVRLLQALAENLSEVALTTVEGALSAAPSAQELPTVIETLGEYAVQRGAQTEGKAIEIADEIFSLERFVRSNQQVRSALSDRNREPKYRVRLLKELFGSSLSRPATTLALRAVSAVNRDSKLEDSVSLTGNLRHMRRDLAAAGDTLVATVQVATPLADAQAERLRDILSRRYQKNIHLQVSIDPSVIGGMKVRVGSQIFDGSLATIIQETKQKLAG</sequence>